<keyword evidence="6" id="KW-0547">Nucleotide-binding</keyword>
<dbReference type="SUPFAM" id="SSF53218">
    <property type="entry name" value="Molybdenum cofactor biosynthesis proteins"/>
    <property type="match status" value="1"/>
</dbReference>
<comment type="catalytic activity">
    <reaction evidence="9">
        <text>molybdopterin + ATP + H(+) = adenylyl-molybdopterin + diphosphate</text>
        <dbReference type="Rhea" id="RHEA:31331"/>
        <dbReference type="ChEBI" id="CHEBI:15378"/>
        <dbReference type="ChEBI" id="CHEBI:30616"/>
        <dbReference type="ChEBI" id="CHEBI:33019"/>
        <dbReference type="ChEBI" id="CHEBI:58698"/>
        <dbReference type="ChEBI" id="CHEBI:62727"/>
        <dbReference type="EC" id="2.7.7.75"/>
    </reaction>
</comment>
<organism evidence="13 14">
    <name type="scientific">Paraburkholderia silvatlantica</name>
    <dbReference type="NCBI Taxonomy" id="321895"/>
    <lineage>
        <taxon>Bacteria</taxon>
        <taxon>Pseudomonadati</taxon>
        <taxon>Pseudomonadota</taxon>
        <taxon>Betaproteobacteria</taxon>
        <taxon>Burkholderiales</taxon>
        <taxon>Burkholderiaceae</taxon>
        <taxon>Paraburkholderia</taxon>
    </lineage>
</organism>
<reference evidence="13 14" key="1">
    <citation type="submission" date="2018-06" db="EMBL/GenBank/DDBJ databases">
        <title>Genomic Encyclopedia of Type Strains, Phase IV (KMG-V): Genome sequencing to study the core and pangenomes of soil and plant-associated prokaryotes.</title>
        <authorList>
            <person name="Whitman W."/>
        </authorList>
    </citation>
    <scope>NUCLEOTIDE SEQUENCE [LARGE SCALE GENOMIC DNA]</scope>
    <source>
        <strain evidence="13 14">SRCL-318</strain>
        <strain evidence="12 15">SRMrh-85</strain>
    </source>
</reference>
<keyword evidence="15" id="KW-1185">Reference proteome</keyword>
<evidence type="ECO:0000256" key="9">
    <source>
        <dbReference type="ARBA" id="ARBA00051131"/>
    </source>
</evidence>
<evidence type="ECO:0000256" key="3">
    <source>
        <dbReference type="ARBA" id="ARBA00012509"/>
    </source>
</evidence>
<keyword evidence="13" id="KW-0548">Nucleotidyltransferase</keyword>
<keyword evidence="8" id="KW-0501">Molybdenum cofactor biosynthesis</keyword>
<evidence type="ECO:0000256" key="2">
    <source>
        <dbReference type="ARBA" id="ARBA00006112"/>
    </source>
</evidence>
<dbReference type="Proteomes" id="UP000247772">
    <property type="component" value="Unassembled WGS sequence"/>
</dbReference>
<dbReference type="AlphaFoldDB" id="A0A2U1A957"/>
<dbReference type="EMBL" id="QJSQ01000007">
    <property type="protein sequence ID" value="PYE23738.1"/>
    <property type="molecule type" value="Genomic_DNA"/>
</dbReference>
<dbReference type="NCBIfam" id="NF006932">
    <property type="entry name" value="PRK09417.1"/>
    <property type="match status" value="1"/>
</dbReference>
<name>A0A2U1A957_9BURK</name>
<dbReference type="CDD" id="cd00886">
    <property type="entry name" value="MogA_MoaB"/>
    <property type="match status" value="1"/>
</dbReference>
<accession>A0A2U1A957</accession>
<evidence type="ECO:0000256" key="1">
    <source>
        <dbReference type="ARBA" id="ARBA00005046"/>
    </source>
</evidence>
<evidence type="ECO:0000259" key="11">
    <source>
        <dbReference type="SMART" id="SM00852"/>
    </source>
</evidence>
<dbReference type="Pfam" id="PF00994">
    <property type="entry name" value="MoCF_biosynth"/>
    <property type="match status" value="1"/>
</dbReference>
<evidence type="ECO:0000256" key="5">
    <source>
        <dbReference type="ARBA" id="ARBA00022679"/>
    </source>
</evidence>
<dbReference type="PROSITE" id="PS01078">
    <property type="entry name" value="MOCF_BIOSYNTHESIS_1"/>
    <property type="match status" value="1"/>
</dbReference>
<comment type="caution">
    <text evidence="13">The sequence shown here is derived from an EMBL/GenBank/DDBJ whole genome shotgun (WGS) entry which is preliminary data.</text>
</comment>
<dbReference type="InterPro" id="IPR051920">
    <property type="entry name" value="MPT_Adenylyltrnsfr/MoaC-Rel"/>
</dbReference>
<evidence type="ECO:0000313" key="15">
    <source>
        <dbReference type="Proteomes" id="UP000533533"/>
    </source>
</evidence>
<keyword evidence="7" id="KW-0067">ATP-binding</keyword>
<comment type="function">
    <text evidence="10">Catalyzes the adenylation of molybdopterin as part of the biosynthesis of the molybdenum-cofactor.</text>
</comment>
<evidence type="ECO:0000313" key="12">
    <source>
        <dbReference type="EMBL" id="MBB2930037.1"/>
    </source>
</evidence>
<evidence type="ECO:0000256" key="8">
    <source>
        <dbReference type="ARBA" id="ARBA00023150"/>
    </source>
</evidence>
<dbReference type="FunFam" id="3.40.980.10:FF:000005">
    <property type="entry name" value="Molybdopterin biosynthesis mog protein"/>
    <property type="match status" value="1"/>
</dbReference>
<comment type="similarity">
    <text evidence="2">Belongs to the MoaB/Mog family.</text>
</comment>
<proteinExistence type="inferred from homology"/>
<gene>
    <name evidence="13" type="ORF">C7410_107110</name>
    <name evidence="12" type="ORF">FHX59_004485</name>
</gene>
<feature type="domain" description="MoaB/Mog" evidence="11">
    <location>
        <begin position="19"/>
        <end position="169"/>
    </location>
</feature>
<dbReference type="InterPro" id="IPR001453">
    <property type="entry name" value="MoaB/Mog_dom"/>
</dbReference>
<dbReference type="PANTHER" id="PTHR43764">
    <property type="entry name" value="MOLYBDENUM COFACTOR BIOSYNTHESIS"/>
    <property type="match status" value="1"/>
</dbReference>
<dbReference type="GO" id="GO:0005524">
    <property type="term" value="F:ATP binding"/>
    <property type="evidence" value="ECO:0007669"/>
    <property type="project" value="UniProtKB-KW"/>
</dbReference>
<keyword evidence="5 13" id="KW-0808">Transferase</keyword>
<dbReference type="Gene3D" id="3.40.980.10">
    <property type="entry name" value="MoaB/Mog-like domain"/>
    <property type="match status" value="1"/>
</dbReference>
<dbReference type="OrthoDB" id="9784492at2"/>
<evidence type="ECO:0000256" key="7">
    <source>
        <dbReference type="ARBA" id="ARBA00022840"/>
    </source>
</evidence>
<dbReference type="GO" id="GO:0061598">
    <property type="term" value="F:molybdopterin adenylyltransferase activity"/>
    <property type="evidence" value="ECO:0007669"/>
    <property type="project" value="UniProtKB-EC"/>
</dbReference>
<dbReference type="PANTHER" id="PTHR43764:SF1">
    <property type="entry name" value="MOLYBDOPTERIN MOLYBDOTRANSFERASE"/>
    <property type="match status" value="1"/>
</dbReference>
<evidence type="ECO:0000256" key="6">
    <source>
        <dbReference type="ARBA" id="ARBA00022741"/>
    </source>
</evidence>
<dbReference type="InterPro" id="IPR008284">
    <property type="entry name" value="MoCF_biosynth_CS"/>
</dbReference>
<comment type="pathway">
    <text evidence="1">Cofactor biosynthesis; molybdopterin biosynthesis.</text>
</comment>
<dbReference type="EC" id="2.7.7.75" evidence="3"/>
<evidence type="ECO:0000313" key="14">
    <source>
        <dbReference type="Proteomes" id="UP000247772"/>
    </source>
</evidence>
<dbReference type="SMART" id="SM00852">
    <property type="entry name" value="MoCF_biosynth"/>
    <property type="match status" value="1"/>
</dbReference>
<dbReference type="Proteomes" id="UP000533533">
    <property type="component" value="Unassembled WGS sequence"/>
</dbReference>
<protein>
    <recommendedName>
        <fullName evidence="4">Molybdopterin adenylyltransferase</fullName>
        <ecNumber evidence="3">2.7.7.75</ecNumber>
    </recommendedName>
</protein>
<evidence type="ECO:0000256" key="10">
    <source>
        <dbReference type="ARBA" id="ARBA00058212"/>
    </source>
</evidence>
<evidence type="ECO:0000313" key="13">
    <source>
        <dbReference type="EMBL" id="PYE23738.1"/>
    </source>
</evidence>
<dbReference type="EMBL" id="JACHVZ010000012">
    <property type="protein sequence ID" value="MBB2930037.1"/>
    <property type="molecule type" value="Genomic_DNA"/>
</dbReference>
<dbReference type="GO" id="GO:0006777">
    <property type="term" value="P:Mo-molybdopterin cofactor biosynthetic process"/>
    <property type="evidence" value="ECO:0007669"/>
    <property type="project" value="UniProtKB-KW"/>
</dbReference>
<dbReference type="InterPro" id="IPR036425">
    <property type="entry name" value="MoaB/Mog-like_dom_sf"/>
</dbReference>
<dbReference type="NCBIfam" id="TIGR00177">
    <property type="entry name" value="molyb_syn"/>
    <property type="match status" value="1"/>
</dbReference>
<evidence type="ECO:0000256" key="4">
    <source>
        <dbReference type="ARBA" id="ARBA00013491"/>
    </source>
</evidence>
<sequence length="211" mass="22654">MTKPERSESGPMRDELVIGLVSVSDRATSGVYEDKGIPSLMEWLGNALKTPWRAETRLIHDDAATISATLTALVDGLRCDLVLTTGGTGPARRDVTPEATLAVATKEMPGFGEQMRQISLNFVPTAILSRQVAVIRENGDHAALIINLPGQPKSIRETLEGLRDDQGAVKVPGIFAAVPYCIDLIGGPYIETDPDVVPAFRPKSAQRAPRA</sequence>
<dbReference type="RefSeq" id="WP_110387426.1">
    <property type="nucleotide sequence ID" value="NZ_JACHVZ010000012.1"/>
</dbReference>
<dbReference type="UniPathway" id="UPA00344"/>